<evidence type="ECO:0000313" key="1">
    <source>
        <dbReference type="EMBL" id="KAJ8913242.1"/>
    </source>
</evidence>
<dbReference type="AlphaFoldDB" id="A0AAV8VGQ0"/>
<reference evidence="1 2" key="1">
    <citation type="journal article" date="2023" name="Insect Mol. Biol.">
        <title>Genome sequencing provides insights into the evolution of gene families encoding plant cell wall-degrading enzymes in longhorned beetles.</title>
        <authorList>
            <person name="Shin N.R."/>
            <person name="Okamura Y."/>
            <person name="Kirsch R."/>
            <person name="Pauchet Y."/>
        </authorList>
    </citation>
    <scope>NUCLEOTIDE SEQUENCE [LARGE SCALE GENOMIC DNA]</scope>
    <source>
        <strain evidence="1">EAD_L_NR</strain>
    </source>
</reference>
<protein>
    <submittedName>
        <fullName evidence="1">Uncharacterized protein</fullName>
    </submittedName>
</protein>
<dbReference type="PANTHER" id="PTHR33480">
    <property type="entry name" value="SET DOMAIN-CONTAINING PROTEIN-RELATED"/>
    <property type="match status" value="1"/>
</dbReference>
<keyword evidence="2" id="KW-1185">Reference proteome</keyword>
<organism evidence="1 2">
    <name type="scientific">Exocentrus adspersus</name>
    <dbReference type="NCBI Taxonomy" id="1586481"/>
    <lineage>
        <taxon>Eukaryota</taxon>
        <taxon>Metazoa</taxon>
        <taxon>Ecdysozoa</taxon>
        <taxon>Arthropoda</taxon>
        <taxon>Hexapoda</taxon>
        <taxon>Insecta</taxon>
        <taxon>Pterygota</taxon>
        <taxon>Neoptera</taxon>
        <taxon>Endopterygota</taxon>
        <taxon>Coleoptera</taxon>
        <taxon>Polyphaga</taxon>
        <taxon>Cucujiformia</taxon>
        <taxon>Chrysomeloidea</taxon>
        <taxon>Cerambycidae</taxon>
        <taxon>Lamiinae</taxon>
        <taxon>Acanthocinini</taxon>
        <taxon>Exocentrus</taxon>
    </lineage>
</organism>
<comment type="caution">
    <text evidence="1">The sequence shown here is derived from an EMBL/GenBank/DDBJ whole genome shotgun (WGS) entry which is preliminary data.</text>
</comment>
<sequence>MARHFEQVNSNLVDVARILAMDNSKRRKEAFSELIRSGDFNHNCEVLSLKDDKIRSNEIGECCVKDEIILQFGGMLYEKYDVTQCELIRQSMRQLGFHRRLLVILKQITNNSDVCLLDFLRPEKFDIIVEATKILCVNKIKSQKRQQFDIPSLVLKIGYSLKKCASIERDRALKQMNLKQNQILFSFLKVMELEWSLRISSNAHSTLYKRKINQTQLLPLTTDLIKLNTRINIAIPEYQEKLNISPPTIENWQQLARYTLARIIILFNKRRSGEAARMTTENDMSRLEWSEQTTEETRSCLTSFEKKLTERLIIVEIEGKRGRKVPVLLTSDTKKSIYILIQLREQYGIARSYNEIGKGNLAKPSQGCAILSPASSALQGGVWWKVQSECHRSLGCRPKKKVGHQKRKAFSVWNCRLLILVEDDSSTTHKSGCLLIPAGCSQTWRGILVVGDQLKISGLKGDSDQRPTALNKTSRNLPLLRRFAGSSTDPVPYSSLVDFKQTTIQVLEKGL</sequence>
<name>A0AAV8VGQ0_9CUCU</name>
<dbReference type="PANTHER" id="PTHR33480:SF1">
    <property type="entry name" value="TYR RECOMBINASE DOMAIN-CONTAINING PROTEIN"/>
    <property type="match status" value="1"/>
</dbReference>
<proteinExistence type="predicted"/>
<dbReference type="Proteomes" id="UP001159042">
    <property type="component" value="Unassembled WGS sequence"/>
</dbReference>
<gene>
    <name evidence="1" type="ORF">NQ315_012860</name>
</gene>
<accession>A0AAV8VGQ0</accession>
<dbReference type="EMBL" id="JANEYG010000098">
    <property type="protein sequence ID" value="KAJ8913242.1"/>
    <property type="molecule type" value="Genomic_DNA"/>
</dbReference>
<evidence type="ECO:0000313" key="2">
    <source>
        <dbReference type="Proteomes" id="UP001159042"/>
    </source>
</evidence>